<evidence type="ECO:0000256" key="9">
    <source>
        <dbReference type="PROSITE-ProRule" id="PRU01091"/>
    </source>
</evidence>
<evidence type="ECO:0000256" key="2">
    <source>
        <dbReference type="ARBA" id="ARBA00022490"/>
    </source>
</evidence>
<dbReference type="Proteomes" id="UP000000486">
    <property type="component" value="Chromosome"/>
</dbReference>
<keyword evidence="12" id="KW-0406">Ion transport</keyword>
<dbReference type="CDD" id="cd17620">
    <property type="entry name" value="REC_OmpR_KdpE-like"/>
    <property type="match status" value="1"/>
</dbReference>
<evidence type="ECO:0000256" key="5">
    <source>
        <dbReference type="ARBA" id="ARBA00023015"/>
    </source>
</evidence>
<protein>
    <submittedName>
        <fullName evidence="12">Osmosensitive K+ channel response regulator</fullName>
    </submittedName>
</protein>
<dbReference type="PANTHER" id="PTHR48111">
    <property type="entry name" value="REGULATOR OF RPOS"/>
    <property type="match status" value="1"/>
</dbReference>
<keyword evidence="4" id="KW-0902">Two-component regulatory system</keyword>
<dbReference type="SMART" id="SM00862">
    <property type="entry name" value="Trans_reg_C"/>
    <property type="match status" value="1"/>
</dbReference>
<dbReference type="Gene3D" id="1.10.10.10">
    <property type="entry name" value="Winged helix-like DNA-binding domain superfamily/Winged helix DNA-binding domain"/>
    <property type="match status" value="1"/>
</dbReference>
<dbReference type="PROSITE" id="PS51755">
    <property type="entry name" value="OMPR_PHOB"/>
    <property type="match status" value="1"/>
</dbReference>
<dbReference type="Pfam" id="PF00072">
    <property type="entry name" value="Response_reg"/>
    <property type="match status" value="1"/>
</dbReference>
<gene>
    <name evidence="12" type="primary">kdpE</name>
    <name evidence="12" type="ordered locus">LMM7_2788</name>
</gene>
<dbReference type="InterPro" id="IPR001867">
    <property type="entry name" value="OmpR/PhoB-type_DNA-bd"/>
</dbReference>
<dbReference type="GO" id="GO:0005829">
    <property type="term" value="C:cytosol"/>
    <property type="evidence" value="ECO:0007669"/>
    <property type="project" value="TreeGrafter"/>
</dbReference>
<dbReference type="PATRIC" id="fig|1030009.3.peg.2777"/>
<keyword evidence="3 8" id="KW-0597">Phosphoprotein</keyword>
<dbReference type="InterPro" id="IPR001789">
    <property type="entry name" value="Sig_transdc_resp-reg_receiver"/>
</dbReference>
<evidence type="ECO:0000313" key="13">
    <source>
        <dbReference type="Proteomes" id="UP000000486"/>
    </source>
</evidence>
<dbReference type="InterPro" id="IPR036388">
    <property type="entry name" value="WH-like_DNA-bd_sf"/>
</dbReference>
<dbReference type="GO" id="GO:0045893">
    <property type="term" value="P:positive regulation of DNA-templated transcription"/>
    <property type="evidence" value="ECO:0007669"/>
    <property type="project" value="UniProtKB-ARBA"/>
</dbReference>
<proteinExistence type="predicted"/>
<dbReference type="Gene3D" id="3.40.50.2300">
    <property type="match status" value="1"/>
</dbReference>
<keyword evidence="2" id="KW-0963">Cytoplasm</keyword>
<evidence type="ECO:0000256" key="7">
    <source>
        <dbReference type="ARBA" id="ARBA00023163"/>
    </source>
</evidence>
<name>A0A0E0V0D6_LISMM</name>
<keyword evidence="12" id="KW-0813">Transport</keyword>
<dbReference type="AlphaFoldDB" id="A0A0E0V0D6"/>
<dbReference type="InterPro" id="IPR039420">
    <property type="entry name" value="WalR-like"/>
</dbReference>
<dbReference type="RefSeq" id="WP_012582347.1">
    <property type="nucleotide sequence ID" value="NC_017537.1"/>
</dbReference>
<dbReference type="GO" id="GO:0032993">
    <property type="term" value="C:protein-DNA complex"/>
    <property type="evidence" value="ECO:0007669"/>
    <property type="project" value="TreeGrafter"/>
</dbReference>
<dbReference type="GO" id="GO:0042802">
    <property type="term" value="F:identical protein binding"/>
    <property type="evidence" value="ECO:0007669"/>
    <property type="project" value="UniProtKB-ARBA"/>
</dbReference>
<dbReference type="SUPFAM" id="SSF52172">
    <property type="entry name" value="CheY-like"/>
    <property type="match status" value="1"/>
</dbReference>
<sequence>MNSKRLVLIVEDEEGISNFISAVLTASDYSVIKAVNGKEALEQTASHSPDVVLLDLGLPDVEGLDVLRDIRVWSKVPIIVVSARDHEREKVTALDHGADDYITKPFGTSELLARIRTALRHIQPSSKETPNDHIIRIQDLFIDDDRRLVKMGDTEIHFTPIEYKILLLLARHAGKVLTHDFIIREIWGPYPSENQALRVNMSNIRRKIEKNPAEPAYILTEVGVGYRMAEE</sequence>
<accession>A0A0E0V0D6</accession>
<feature type="domain" description="Response regulatory" evidence="10">
    <location>
        <begin position="6"/>
        <end position="119"/>
    </location>
</feature>
<dbReference type="GO" id="GO:0000156">
    <property type="term" value="F:phosphorelay response regulator activity"/>
    <property type="evidence" value="ECO:0007669"/>
    <property type="project" value="TreeGrafter"/>
</dbReference>
<organism evidence="12 13">
    <name type="scientific">Listeria monocytogenes serotype 4a (strain M7)</name>
    <dbReference type="NCBI Taxonomy" id="1030009"/>
    <lineage>
        <taxon>Bacteria</taxon>
        <taxon>Bacillati</taxon>
        <taxon>Bacillota</taxon>
        <taxon>Bacilli</taxon>
        <taxon>Bacillales</taxon>
        <taxon>Listeriaceae</taxon>
        <taxon>Listeria</taxon>
    </lineage>
</organism>
<dbReference type="HOGENOM" id="CLU_000445_30_8_9"/>
<dbReference type="SMART" id="SM00448">
    <property type="entry name" value="REC"/>
    <property type="match status" value="1"/>
</dbReference>
<dbReference type="CDD" id="cd00383">
    <property type="entry name" value="trans_reg_C"/>
    <property type="match status" value="1"/>
</dbReference>
<feature type="DNA-binding region" description="OmpR/PhoB-type" evidence="9">
    <location>
        <begin position="132"/>
        <end position="230"/>
    </location>
</feature>
<evidence type="ECO:0000256" key="8">
    <source>
        <dbReference type="PROSITE-ProRule" id="PRU00169"/>
    </source>
</evidence>
<dbReference type="EMBL" id="CP002816">
    <property type="protein sequence ID" value="AEH93793.1"/>
    <property type="molecule type" value="Genomic_DNA"/>
</dbReference>
<dbReference type="InterPro" id="IPR011006">
    <property type="entry name" value="CheY-like_superfamily"/>
</dbReference>
<evidence type="ECO:0000256" key="3">
    <source>
        <dbReference type="ARBA" id="ARBA00022553"/>
    </source>
</evidence>
<comment type="subcellular location">
    <subcellularLocation>
        <location evidence="1">Cytoplasm</location>
    </subcellularLocation>
</comment>
<dbReference type="Gene3D" id="6.10.250.690">
    <property type="match status" value="1"/>
</dbReference>
<dbReference type="PANTHER" id="PTHR48111:SF50">
    <property type="entry name" value="KDP OPERON TRANSCRIPTIONAL REGULATORY PROTEIN KDPE"/>
    <property type="match status" value="1"/>
</dbReference>
<evidence type="ECO:0000259" key="11">
    <source>
        <dbReference type="PROSITE" id="PS51755"/>
    </source>
</evidence>
<keyword evidence="5" id="KW-0805">Transcription regulation</keyword>
<feature type="modified residue" description="4-aspartylphosphate" evidence="8">
    <location>
        <position position="55"/>
    </location>
</feature>
<evidence type="ECO:0000313" key="12">
    <source>
        <dbReference type="EMBL" id="AEH93793.1"/>
    </source>
</evidence>
<reference evidence="12 13" key="1">
    <citation type="journal article" date="2011" name="J. Bacteriol.">
        <title>Genome sequence of the nonpathogenic Listeria monocytogenes serovar 4a strain M7.</title>
        <authorList>
            <person name="Chen J."/>
            <person name="Xia Y."/>
            <person name="Cheng C."/>
            <person name="Fang C."/>
            <person name="Shan Y."/>
            <person name="Jin G."/>
            <person name="Fang W."/>
        </authorList>
    </citation>
    <scope>NUCLEOTIDE SEQUENCE [LARGE SCALE GENOMIC DNA]</scope>
    <source>
        <strain evidence="12 13">M7</strain>
    </source>
</reference>
<keyword evidence="7" id="KW-0804">Transcription</keyword>
<evidence type="ECO:0000256" key="1">
    <source>
        <dbReference type="ARBA" id="ARBA00004496"/>
    </source>
</evidence>
<keyword evidence="12" id="KW-0407">Ion channel</keyword>
<dbReference type="FunFam" id="3.40.50.2300:FF:000021">
    <property type="entry name" value="Two-component system response regulator KdpE"/>
    <property type="match status" value="1"/>
</dbReference>
<dbReference type="GO" id="GO:0034220">
    <property type="term" value="P:monoatomic ion transmembrane transport"/>
    <property type="evidence" value="ECO:0007669"/>
    <property type="project" value="UniProtKB-KW"/>
</dbReference>
<dbReference type="Pfam" id="PF00486">
    <property type="entry name" value="Trans_reg_C"/>
    <property type="match status" value="1"/>
</dbReference>
<dbReference type="KEGG" id="lmq:LMM7_2788"/>
<keyword evidence="6 9" id="KW-0238">DNA-binding</keyword>
<evidence type="ECO:0000259" key="10">
    <source>
        <dbReference type="PROSITE" id="PS50110"/>
    </source>
</evidence>
<feature type="domain" description="OmpR/PhoB-type" evidence="11">
    <location>
        <begin position="132"/>
        <end position="230"/>
    </location>
</feature>
<evidence type="ECO:0000256" key="4">
    <source>
        <dbReference type="ARBA" id="ARBA00023012"/>
    </source>
</evidence>
<dbReference type="GO" id="GO:0000987">
    <property type="term" value="F:cis-regulatory region sequence-specific DNA binding"/>
    <property type="evidence" value="ECO:0007669"/>
    <property type="project" value="UniProtKB-ARBA"/>
</dbReference>
<evidence type="ECO:0000256" key="6">
    <source>
        <dbReference type="ARBA" id="ARBA00023125"/>
    </source>
</evidence>
<dbReference type="PROSITE" id="PS50110">
    <property type="entry name" value="RESPONSE_REGULATORY"/>
    <property type="match status" value="1"/>
</dbReference>